<dbReference type="OrthoDB" id="5197601at2"/>
<keyword evidence="5" id="KW-0614">Plasmid</keyword>
<dbReference type="InterPro" id="IPR036663">
    <property type="entry name" value="Fumarylacetoacetase_C_sf"/>
</dbReference>
<dbReference type="AlphaFoldDB" id="A0A1B2EX24"/>
<feature type="domain" description="Fumarylacetoacetase-like C-terminal" evidence="3">
    <location>
        <begin position="72"/>
        <end position="277"/>
    </location>
</feature>
<evidence type="ECO:0000256" key="2">
    <source>
        <dbReference type="ARBA" id="ARBA00022723"/>
    </source>
</evidence>
<dbReference type="Pfam" id="PF01557">
    <property type="entry name" value="FAA_hydrolase"/>
    <property type="match status" value="1"/>
</dbReference>
<sequence length="281" mass="30085">MRLVSFVHDGRTACGVLEGDRILVDPDSRQADLKTVLEQMRLSGFAEACAASGKRVPLDGVMLLPVIPNPGKILCVGHNYEEHRQETGRAKTAHPSLFVRFADTLIGHEAPIVRPPVSTSLDFEGELAVVIGRGGFRVKPEQALDLVAGYSCFNDGSVRDWQWHTQQFTPGKNFPSTGAFGPALVTPDEVGTLDDLRIETRLNGDVVQSSTLGHMIFPVADIIAYVSSFTRLSPGDVIATGTPGGVGAKRQPPVWLKPGDVVEVDIAGVGVLRNGVVDEVA</sequence>
<accession>A0A1B2EX24</accession>
<dbReference type="RefSeq" id="WP_099515392.1">
    <property type="nucleotide sequence ID" value="NZ_CP016619.1"/>
</dbReference>
<evidence type="ECO:0000256" key="1">
    <source>
        <dbReference type="ARBA" id="ARBA00010211"/>
    </source>
</evidence>
<dbReference type="SUPFAM" id="SSF56529">
    <property type="entry name" value="FAH"/>
    <property type="match status" value="1"/>
</dbReference>
<name>A0A1B2EX24_9HYPH</name>
<dbReference type="PANTHER" id="PTHR42796">
    <property type="entry name" value="FUMARYLACETOACETATE HYDROLASE DOMAIN-CONTAINING PROTEIN 2A-RELATED"/>
    <property type="match status" value="1"/>
</dbReference>
<organism evidence="5">
    <name type="scientific">Microvirga ossetica</name>
    <dbReference type="NCBI Taxonomy" id="1882682"/>
    <lineage>
        <taxon>Bacteria</taxon>
        <taxon>Pseudomonadati</taxon>
        <taxon>Pseudomonadota</taxon>
        <taxon>Alphaproteobacteria</taxon>
        <taxon>Hyphomicrobiales</taxon>
        <taxon>Methylobacteriaceae</taxon>
        <taxon>Microvirga</taxon>
    </lineage>
</organism>
<proteinExistence type="inferred from homology"/>
<dbReference type="GO" id="GO:0019752">
    <property type="term" value="P:carboxylic acid metabolic process"/>
    <property type="evidence" value="ECO:0007669"/>
    <property type="project" value="UniProtKB-ARBA"/>
</dbReference>
<feature type="domain" description="Rv2993c-like N-terminal" evidence="4">
    <location>
        <begin position="1"/>
        <end position="65"/>
    </location>
</feature>
<geneLocation type="plasmid" evidence="5">
    <name>unnamed2</name>
</geneLocation>
<dbReference type="EMBL" id="CP016619">
    <property type="protein sequence ID" value="ANY84503.1"/>
    <property type="molecule type" value="Genomic_DNA"/>
</dbReference>
<evidence type="ECO:0000313" key="5">
    <source>
        <dbReference type="EMBL" id="ANY84503.1"/>
    </source>
</evidence>
<dbReference type="Gene3D" id="3.90.850.10">
    <property type="entry name" value="Fumarylacetoacetase-like, C-terminal domain"/>
    <property type="match status" value="1"/>
</dbReference>
<dbReference type="KEGG" id="moc:BB934_40650"/>
<comment type="similarity">
    <text evidence="1">Belongs to the FAH family.</text>
</comment>
<dbReference type="FunFam" id="3.90.850.10:FF:000002">
    <property type="entry name" value="2-hydroxyhepta-2,4-diene-1,7-dioate isomerase"/>
    <property type="match status" value="1"/>
</dbReference>
<dbReference type="GO" id="GO:0046872">
    <property type="term" value="F:metal ion binding"/>
    <property type="evidence" value="ECO:0007669"/>
    <property type="project" value="UniProtKB-KW"/>
</dbReference>
<evidence type="ECO:0000259" key="4">
    <source>
        <dbReference type="Pfam" id="PF10370"/>
    </source>
</evidence>
<protein>
    <recommendedName>
        <fullName evidence="6">5-oxopent-3-ene-1,2,5-tricarboxylate decarboxylase</fullName>
    </recommendedName>
</protein>
<evidence type="ECO:0008006" key="6">
    <source>
        <dbReference type="Google" id="ProtNLM"/>
    </source>
</evidence>
<gene>
    <name evidence="5" type="ORF">BB934_40650</name>
</gene>
<dbReference type="PANTHER" id="PTHR42796:SF4">
    <property type="entry name" value="FUMARYLACETOACETATE HYDROLASE DOMAIN-CONTAINING PROTEIN 2A"/>
    <property type="match status" value="1"/>
</dbReference>
<dbReference type="InterPro" id="IPR051121">
    <property type="entry name" value="FAH"/>
</dbReference>
<dbReference type="Pfam" id="PF10370">
    <property type="entry name" value="Rv2993c-like_N"/>
    <property type="match status" value="1"/>
</dbReference>
<evidence type="ECO:0000259" key="3">
    <source>
        <dbReference type="Pfam" id="PF01557"/>
    </source>
</evidence>
<dbReference type="GO" id="GO:0016853">
    <property type="term" value="F:isomerase activity"/>
    <property type="evidence" value="ECO:0007669"/>
    <property type="project" value="UniProtKB-ARBA"/>
</dbReference>
<keyword evidence="2" id="KW-0479">Metal-binding</keyword>
<dbReference type="InterPro" id="IPR011234">
    <property type="entry name" value="Fumarylacetoacetase-like_C"/>
</dbReference>
<reference evidence="5" key="1">
    <citation type="submission" date="2016-07" db="EMBL/GenBank/DDBJ databases">
        <title>Microvirga ossetica sp. nov. a new species of rhizobia isolated from root nodules of the legume species Vicia alpestris Steven originated from North Ossetia region in the Caucasus.</title>
        <authorList>
            <person name="Safronova V.I."/>
            <person name="Kuznetsova I.G."/>
            <person name="Sazanova A.L."/>
            <person name="Belimov A."/>
            <person name="Andronov E."/>
            <person name="Osledkin Y.S."/>
            <person name="Onishchuk O.P."/>
            <person name="Kurchak O.N."/>
            <person name="Shaposhnikov A.I."/>
            <person name="Willems A."/>
            <person name="Tikhonovich I.A."/>
        </authorList>
    </citation>
    <scope>NUCLEOTIDE SEQUENCE [LARGE SCALE GENOMIC DNA]</scope>
    <source>
        <strain evidence="5">V5/3M</strain>
        <plasmid evidence="5">unnamed2</plasmid>
    </source>
</reference>
<dbReference type="InterPro" id="IPR018833">
    <property type="entry name" value="Rv2993c-like_N"/>
</dbReference>